<accession>A0A8S5UEN3</accession>
<dbReference type="EMBL" id="BK016076">
    <property type="protein sequence ID" value="DAF92900.1"/>
    <property type="molecule type" value="Genomic_DNA"/>
</dbReference>
<proteinExistence type="predicted"/>
<organism evidence="1">
    <name type="scientific">Siphoviridae sp. ctX5W26</name>
    <dbReference type="NCBI Taxonomy" id="2825540"/>
    <lineage>
        <taxon>Viruses</taxon>
        <taxon>Duplodnaviria</taxon>
        <taxon>Heunggongvirae</taxon>
        <taxon>Uroviricota</taxon>
        <taxon>Caudoviricetes</taxon>
    </lineage>
</organism>
<name>A0A8S5UEN3_9CAUD</name>
<evidence type="ECO:0000313" key="1">
    <source>
        <dbReference type="EMBL" id="DAF92900.1"/>
    </source>
</evidence>
<protein>
    <submittedName>
        <fullName evidence="1">Uncharacterized protein</fullName>
    </submittedName>
</protein>
<reference evidence="1" key="1">
    <citation type="journal article" date="2021" name="Proc. Natl. Acad. Sci. U.S.A.">
        <title>A Catalog of Tens of Thousands of Viruses from Human Metagenomes Reveals Hidden Associations with Chronic Diseases.</title>
        <authorList>
            <person name="Tisza M.J."/>
            <person name="Buck C.B."/>
        </authorList>
    </citation>
    <scope>NUCLEOTIDE SEQUENCE</scope>
    <source>
        <strain evidence="1">CtX5W26</strain>
    </source>
</reference>
<sequence>MHCCIHLLTKQSFTDMEIEKILVNNSRNKRLFHSALLSESKRNAKVPFAYAEESYFPNMEYYDGYILVDGARQKDILNLDELECFGCVLPDGSAIARELWTGNGFVEDDEFEEKYKKAVADNMDGFLTVLDIHEEQTNM</sequence>